<dbReference type="PROSITE" id="PS01086">
    <property type="entry name" value="RIBUL_P_3_EPIMER_2"/>
    <property type="match status" value="1"/>
</dbReference>
<feature type="binding site" evidence="10 14">
    <location>
        <begin position="197"/>
        <end position="198"/>
    </location>
    <ligand>
        <name>substrate</name>
    </ligand>
</feature>
<feature type="binding site" evidence="14">
    <location>
        <position position="177"/>
    </location>
    <ligand>
        <name>substrate</name>
    </ligand>
</feature>
<organism evidence="15 16">
    <name type="scientific">Candidatus Solincola sediminis</name>
    <dbReference type="NCBI Taxonomy" id="1797199"/>
    <lineage>
        <taxon>Bacteria</taxon>
        <taxon>Bacillati</taxon>
        <taxon>Actinomycetota</taxon>
        <taxon>Candidatus Geothermincolia</taxon>
        <taxon>Candidatus Geothermincolales</taxon>
        <taxon>Candidatus Geothermincolaceae</taxon>
        <taxon>Candidatus Solincola</taxon>
    </lineage>
</organism>
<reference evidence="15 16" key="1">
    <citation type="journal article" date="2016" name="Nat. Commun.">
        <title>Thousands of microbial genomes shed light on interconnected biogeochemical processes in an aquifer system.</title>
        <authorList>
            <person name="Anantharaman K."/>
            <person name="Brown C.T."/>
            <person name="Hug L.A."/>
            <person name="Sharon I."/>
            <person name="Castelle C.J."/>
            <person name="Probst A.J."/>
            <person name="Thomas B.C."/>
            <person name="Singh A."/>
            <person name="Wilkins M.J."/>
            <person name="Karaoz U."/>
            <person name="Brodie E.L."/>
            <person name="Williams K.H."/>
            <person name="Hubbard S.S."/>
            <person name="Banfield J.F."/>
        </authorList>
    </citation>
    <scope>NUCLEOTIDE SEQUENCE [LARGE SCALE GENOMIC DNA]</scope>
</reference>
<comment type="cofactor">
    <cofactor evidence="2">
        <name>Mn(2+)</name>
        <dbReference type="ChEBI" id="CHEBI:29035"/>
    </cofactor>
</comment>
<feature type="binding site" evidence="10 13">
    <location>
        <position position="66"/>
    </location>
    <ligand>
        <name>a divalent metal cation</name>
        <dbReference type="ChEBI" id="CHEBI:60240"/>
    </ligand>
</feature>
<dbReference type="NCBIfam" id="TIGR01163">
    <property type="entry name" value="rpe"/>
    <property type="match status" value="1"/>
</dbReference>
<feature type="binding site" evidence="10">
    <location>
        <begin position="175"/>
        <end position="177"/>
    </location>
    <ligand>
        <name>substrate</name>
    </ligand>
</feature>
<evidence type="ECO:0000256" key="2">
    <source>
        <dbReference type="ARBA" id="ARBA00001936"/>
    </source>
</evidence>
<evidence type="ECO:0000256" key="9">
    <source>
        <dbReference type="ARBA" id="ARBA00023235"/>
    </source>
</evidence>
<evidence type="ECO:0000256" key="5">
    <source>
        <dbReference type="ARBA" id="ARBA00001954"/>
    </source>
</evidence>
<evidence type="ECO:0000256" key="3">
    <source>
        <dbReference type="ARBA" id="ARBA00001941"/>
    </source>
</evidence>
<gene>
    <name evidence="10" type="primary">rpe</name>
    <name evidence="15" type="ORF">A2Y75_04755</name>
</gene>
<dbReference type="GO" id="GO:0004750">
    <property type="term" value="F:D-ribulose-phosphate 3-epimerase activity"/>
    <property type="evidence" value="ECO:0007669"/>
    <property type="project" value="UniProtKB-UniRule"/>
</dbReference>
<evidence type="ECO:0000256" key="6">
    <source>
        <dbReference type="ARBA" id="ARBA00009541"/>
    </source>
</evidence>
<dbReference type="EMBL" id="MELK01000050">
    <property type="protein sequence ID" value="OFW56022.1"/>
    <property type="molecule type" value="Genomic_DNA"/>
</dbReference>
<comment type="cofactor">
    <cofactor evidence="5">
        <name>Fe(2+)</name>
        <dbReference type="ChEBI" id="CHEBI:29033"/>
    </cofactor>
</comment>
<dbReference type="InterPro" id="IPR000056">
    <property type="entry name" value="Ribul_P_3_epim-like"/>
</dbReference>
<dbReference type="InterPro" id="IPR013785">
    <property type="entry name" value="Aldolase_TIM"/>
</dbReference>
<evidence type="ECO:0000313" key="16">
    <source>
        <dbReference type="Proteomes" id="UP000177876"/>
    </source>
</evidence>
<dbReference type="SUPFAM" id="SSF51366">
    <property type="entry name" value="Ribulose-phoshate binding barrel"/>
    <property type="match status" value="1"/>
</dbReference>
<evidence type="ECO:0000256" key="14">
    <source>
        <dbReference type="PIRSR" id="PIRSR001461-3"/>
    </source>
</evidence>
<dbReference type="STRING" id="1797197.A2Y75_04755"/>
<accession>A0A1F2WGN1</accession>
<evidence type="ECO:0000256" key="4">
    <source>
        <dbReference type="ARBA" id="ARBA00001947"/>
    </source>
</evidence>
<keyword evidence="8 10" id="KW-0479">Metal-binding</keyword>
<evidence type="ECO:0000256" key="13">
    <source>
        <dbReference type="PIRSR" id="PIRSR001461-2"/>
    </source>
</evidence>
<feature type="active site" description="Proton acceptor" evidence="10 12">
    <location>
        <position position="35"/>
    </location>
</feature>
<comment type="cofactor">
    <cofactor evidence="10 13">
        <name>a divalent metal cation</name>
        <dbReference type="ChEBI" id="CHEBI:60240"/>
    </cofactor>
    <text evidence="10 13">Binds 1 divalent metal cation per subunit.</text>
</comment>
<dbReference type="PANTHER" id="PTHR11749">
    <property type="entry name" value="RIBULOSE-5-PHOSPHATE-3-EPIMERASE"/>
    <property type="match status" value="1"/>
</dbReference>
<feature type="binding site" evidence="10 14">
    <location>
        <position position="66"/>
    </location>
    <ligand>
        <name>substrate</name>
    </ligand>
</feature>
<dbReference type="GO" id="GO:0005737">
    <property type="term" value="C:cytoplasm"/>
    <property type="evidence" value="ECO:0007669"/>
    <property type="project" value="UniProtKB-ARBA"/>
</dbReference>
<feature type="active site" description="Proton donor" evidence="10 12">
    <location>
        <position position="175"/>
    </location>
</feature>
<evidence type="ECO:0000256" key="11">
    <source>
        <dbReference type="PIRNR" id="PIRNR001461"/>
    </source>
</evidence>
<evidence type="ECO:0000256" key="8">
    <source>
        <dbReference type="ARBA" id="ARBA00022723"/>
    </source>
</evidence>
<dbReference type="InterPro" id="IPR011060">
    <property type="entry name" value="RibuloseP-bd_barrel"/>
</dbReference>
<evidence type="ECO:0000256" key="7">
    <source>
        <dbReference type="ARBA" id="ARBA00013188"/>
    </source>
</evidence>
<keyword evidence="13" id="KW-0862">Zinc</keyword>
<sequence length="220" mass="23573">MAVRKLAPSILNADFSNLREAIAHLNGVADVIHLDVMDGDFVPNITFGPVVVEAIRSVTDLPLDIHLMISRPATFAKDFIKAGADWVSFHIEAVPEPRELLEQLREKGVLAGVAINPATPASVLFECVEIMDFVLVMSVVPGFGGQEMIVDALGKIAELKEAATARGLELEVEVDGGVNIKNMRMVIDAGADVIVAGSSIYAAPDPRQAALEMRAILDSY</sequence>
<dbReference type="GO" id="GO:0046872">
    <property type="term" value="F:metal ion binding"/>
    <property type="evidence" value="ECO:0007669"/>
    <property type="project" value="UniProtKB-UniRule"/>
</dbReference>
<comment type="similarity">
    <text evidence="6 10 11">Belongs to the ribulose-phosphate 3-epimerase family.</text>
</comment>
<keyword evidence="9 10" id="KW-0413">Isomerase</keyword>
<dbReference type="InterPro" id="IPR026019">
    <property type="entry name" value="Ribul_P_3_epim"/>
</dbReference>
<comment type="cofactor">
    <cofactor evidence="4">
        <name>Zn(2+)</name>
        <dbReference type="ChEBI" id="CHEBI:29105"/>
    </cofactor>
</comment>
<name>A0A1F2WGN1_9ACTN</name>
<dbReference type="PROSITE" id="PS01085">
    <property type="entry name" value="RIBUL_P_3_EPIMER_1"/>
    <property type="match status" value="1"/>
</dbReference>
<feature type="binding site" evidence="10 13">
    <location>
        <position position="33"/>
    </location>
    <ligand>
        <name>a divalent metal cation</name>
        <dbReference type="ChEBI" id="CHEBI:60240"/>
    </ligand>
</feature>
<comment type="cofactor">
    <cofactor evidence="3">
        <name>Co(2+)</name>
        <dbReference type="ChEBI" id="CHEBI:48828"/>
    </cofactor>
</comment>
<comment type="function">
    <text evidence="10">Catalyzes the reversible epimerization of D-ribulose 5-phosphate to D-xylulose 5-phosphate.</text>
</comment>
<dbReference type="PIRSF" id="PIRSF001461">
    <property type="entry name" value="RPE"/>
    <property type="match status" value="1"/>
</dbReference>
<dbReference type="NCBIfam" id="NF004076">
    <property type="entry name" value="PRK05581.1-4"/>
    <property type="match status" value="1"/>
</dbReference>
<dbReference type="Proteomes" id="UP000177876">
    <property type="component" value="Unassembled WGS sequence"/>
</dbReference>
<dbReference type="GO" id="GO:0019323">
    <property type="term" value="P:pentose catabolic process"/>
    <property type="evidence" value="ECO:0007669"/>
    <property type="project" value="UniProtKB-UniRule"/>
</dbReference>
<feature type="binding site" evidence="10 13">
    <location>
        <position position="175"/>
    </location>
    <ligand>
        <name>a divalent metal cation</name>
        <dbReference type="ChEBI" id="CHEBI:60240"/>
    </ligand>
</feature>
<protein>
    <recommendedName>
        <fullName evidence="7 10">Ribulose-phosphate 3-epimerase</fullName>
        <ecNumber evidence="7 10">5.1.3.1</ecNumber>
    </recommendedName>
</protein>
<dbReference type="GO" id="GO:0006098">
    <property type="term" value="P:pentose-phosphate shunt"/>
    <property type="evidence" value="ECO:0007669"/>
    <property type="project" value="UniProtKB-UniRule"/>
</dbReference>
<dbReference type="HAMAP" id="MF_02227">
    <property type="entry name" value="RPE"/>
    <property type="match status" value="1"/>
</dbReference>
<dbReference type="AlphaFoldDB" id="A0A1F2WGN1"/>
<dbReference type="CDD" id="cd00429">
    <property type="entry name" value="RPE"/>
    <property type="match status" value="1"/>
</dbReference>
<dbReference type="Gene3D" id="3.20.20.70">
    <property type="entry name" value="Aldolase class I"/>
    <property type="match status" value="1"/>
</dbReference>
<evidence type="ECO:0000256" key="1">
    <source>
        <dbReference type="ARBA" id="ARBA00001782"/>
    </source>
</evidence>
<comment type="caution">
    <text evidence="15">The sequence shown here is derived from an EMBL/GenBank/DDBJ whole genome shotgun (WGS) entry which is preliminary data.</text>
</comment>
<keyword evidence="10 11" id="KW-0119">Carbohydrate metabolism</keyword>
<feature type="binding site" evidence="10 14">
    <location>
        <position position="9"/>
    </location>
    <ligand>
        <name>substrate</name>
    </ligand>
</feature>
<dbReference type="FunFam" id="3.20.20.70:FF:000004">
    <property type="entry name" value="Ribulose-phosphate 3-epimerase"/>
    <property type="match status" value="1"/>
</dbReference>
<dbReference type="EC" id="5.1.3.1" evidence="7 10"/>
<evidence type="ECO:0000256" key="12">
    <source>
        <dbReference type="PIRSR" id="PIRSR001461-1"/>
    </source>
</evidence>
<keyword evidence="13" id="KW-0170">Cobalt</keyword>
<feature type="binding site" evidence="10 13">
    <location>
        <position position="35"/>
    </location>
    <ligand>
        <name>a divalent metal cation</name>
        <dbReference type="ChEBI" id="CHEBI:60240"/>
    </ligand>
</feature>
<dbReference type="Pfam" id="PF00834">
    <property type="entry name" value="Ribul_P_3_epim"/>
    <property type="match status" value="1"/>
</dbReference>
<comment type="pathway">
    <text evidence="10">Carbohydrate degradation.</text>
</comment>
<evidence type="ECO:0000313" key="15">
    <source>
        <dbReference type="EMBL" id="OFW56022.1"/>
    </source>
</evidence>
<feature type="binding site" evidence="10 14">
    <location>
        <begin position="142"/>
        <end position="145"/>
    </location>
    <ligand>
        <name>substrate</name>
    </ligand>
</feature>
<keyword evidence="13" id="KW-0464">Manganese</keyword>
<proteinExistence type="inferred from homology"/>
<evidence type="ECO:0000256" key="10">
    <source>
        <dbReference type="HAMAP-Rule" id="MF_02227"/>
    </source>
</evidence>
<comment type="catalytic activity">
    <reaction evidence="1 10 11">
        <text>D-ribulose 5-phosphate = D-xylulose 5-phosphate</text>
        <dbReference type="Rhea" id="RHEA:13677"/>
        <dbReference type="ChEBI" id="CHEBI:57737"/>
        <dbReference type="ChEBI" id="CHEBI:58121"/>
        <dbReference type="EC" id="5.1.3.1"/>
    </reaction>
</comment>